<evidence type="ECO:0000259" key="4">
    <source>
        <dbReference type="PROSITE" id="PS51186"/>
    </source>
</evidence>
<protein>
    <submittedName>
        <fullName evidence="5">Acetyltransferase, putative</fullName>
    </submittedName>
</protein>
<dbReference type="PANTHER" id="PTHR23091">
    <property type="entry name" value="N-TERMINAL ACETYLTRANSFERASE"/>
    <property type="match status" value="1"/>
</dbReference>
<dbReference type="CDD" id="cd04301">
    <property type="entry name" value="NAT_SF"/>
    <property type="match status" value="1"/>
</dbReference>
<keyword evidence="1 5" id="KW-0808">Transferase</keyword>
<dbReference type="GeneID" id="14884809"/>
<evidence type="ECO:0000256" key="3">
    <source>
        <dbReference type="ARBA" id="ARBA00025786"/>
    </source>
</evidence>
<evidence type="ECO:0000256" key="2">
    <source>
        <dbReference type="ARBA" id="ARBA00023315"/>
    </source>
</evidence>
<dbReference type="VEuPathDB" id="AmoebaDB:EIN_281940"/>
<gene>
    <name evidence="5" type="ORF">EIN_281940</name>
</gene>
<dbReference type="PANTHER" id="PTHR23091:SF4">
    <property type="entry name" value="N-TERMINAL AMINO-ACID N(ALPHA)-ACETYLTRANSFERASE NATA"/>
    <property type="match status" value="1"/>
</dbReference>
<dbReference type="InterPro" id="IPR000182">
    <property type="entry name" value="GNAT_dom"/>
</dbReference>
<accession>A0A0A1TX34</accession>
<name>A0A0A1TX34_ENTIV</name>
<dbReference type="InterPro" id="IPR016181">
    <property type="entry name" value="Acyl_CoA_acyltransferase"/>
</dbReference>
<dbReference type="AlphaFoldDB" id="A0A0A1TX34"/>
<sequence length="174" mass="20157">MFTVRQAQPLDYNNIVKLRFESFISCHDKDYERMIKSSPVCYVATTDDNKVIGVCLCKQSHNYQFGNIGIIETLCVHRKYRNIGVGTQLIKETENALIENYGCTGVILQVRITNKAARHLYEKTFGFVQQQILEGYYGNEDGLLMYQKFKISQLENSDLTSFRIEQWKEDVAFA</sequence>
<dbReference type="Pfam" id="PF00583">
    <property type="entry name" value="Acetyltransf_1"/>
    <property type="match status" value="1"/>
</dbReference>
<keyword evidence="6" id="KW-1185">Reference proteome</keyword>
<dbReference type="RefSeq" id="XP_004185169.1">
    <property type="nucleotide sequence ID" value="XM_004185121.1"/>
</dbReference>
<evidence type="ECO:0000313" key="5">
    <source>
        <dbReference type="EMBL" id="ELP85823.1"/>
    </source>
</evidence>
<dbReference type="GO" id="GO:0031415">
    <property type="term" value="C:NatA complex"/>
    <property type="evidence" value="ECO:0007669"/>
    <property type="project" value="InterPro"/>
</dbReference>
<dbReference type="Gene3D" id="3.40.630.30">
    <property type="match status" value="1"/>
</dbReference>
<evidence type="ECO:0000256" key="1">
    <source>
        <dbReference type="ARBA" id="ARBA00022679"/>
    </source>
</evidence>
<feature type="domain" description="N-acetyltransferase" evidence="4">
    <location>
        <begin position="2"/>
        <end position="150"/>
    </location>
</feature>
<keyword evidence="2" id="KW-0012">Acyltransferase</keyword>
<dbReference type="InterPro" id="IPR045047">
    <property type="entry name" value="Ard1-like"/>
</dbReference>
<evidence type="ECO:0000313" key="6">
    <source>
        <dbReference type="Proteomes" id="UP000014680"/>
    </source>
</evidence>
<proteinExistence type="inferred from homology"/>
<reference evidence="5 6" key="1">
    <citation type="submission" date="2012-10" db="EMBL/GenBank/DDBJ databases">
        <authorList>
            <person name="Zafar N."/>
            <person name="Inman J."/>
            <person name="Hall N."/>
            <person name="Lorenzi H."/>
            <person name="Caler E."/>
        </authorList>
    </citation>
    <scope>NUCLEOTIDE SEQUENCE [LARGE SCALE GENOMIC DNA]</scope>
    <source>
        <strain evidence="5 6">IP1</strain>
    </source>
</reference>
<dbReference type="GO" id="GO:1990190">
    <property type="term" value="F:protein-N-terminal-glutamate acetyltransferase activity"/>
    <property type="evidence" value="ECO:0007669"/>
    <property type="project" value="TreeGrafter"/>
</dbReference>
<dbReference type="GO" id="GO:1990189">
    <property type="term" value="F:protein N-terminal-serine acetyltransferase activity"/>
    <property type="evidence" value="ECO:0007669"/>
    <property type="project" value="TreeGrafter"/>
</dbReference>
<dbReference type="PROSITE" id="PS51186">
    <property type="entry name" value="GNAT"/>
    <property type="match status" value="1"/>
</dbReference>
<organism evidence="5 6">
    <name type="scientific">Entamoeba invadens IP1</name>
    <dbReference type="NCBI Taxonomy" id="370355"/>
    <lineage>
        <taxon>Eukaryota</taxon>
        <taxon>Amoebozoa</taxon>
        <taxon>Evosea</taxon>
        <taxon>Archamoebae</taxon>
        <taxon>Mastigamoebida</taxon>
        <taxon>Entamoebidae</taxon>
        <taxon>Entamoeba</taxon>
    </lineage>
</organism>
<dbReference type="KEGG" id="eiv:EIN_281940"/>
<dbReference type="Proteomes" id="UP000014680">
    <property type="component" value="Unassembled WGS sequence"/>
</dbReference>
<dbReference type="OrthoDB" id="25586at2759"/>
<dbReference type="EMBL" id="KB207030">
    <property type="protein sequence ID" value="ELP85823.1"/>
    <property type="molecule type" value="Genomic_DNA"/>
</dbReference>
<comment type="similarity">
    <text evidence="3">Belongs to the acetyltransferase family. ARD1 subfamily.</text>
</comment>
<dbReference type="SUPFAM" id="SSF55729">
    <property type="entry name" value="Acyl-CoA N-acyltransferases (Nat)"/>
    <property type="match status" value="1"/>
</dbReference>